<comment type="subcellular location">
    <subcellularLocation>
        <location evidence="1">Lipid droplet</location>
    </subcellularLocation>
</comment>
<evidence type="ECO:0000256" key="1">
    <source>
        <dbReference type="ARBA" id="ARBA00004502"/>
    </source>
</evidence>
<dbReference type="Pfam" id="PF03036">
    <property type="entry name" value="Perilipin"/>
    <property type="match status" value="1"/>
</dbReference>
<dbReference type="GO" id="GO:0005829">
    <property type="term" value="C:cytosol"/>
    <property type="evidence" value="ECO:0007669"/>
    <property type="project" value="TreeGrafter"/>
</dbReference>
<organism evidence="4 5">
    <name type="scientific">Halocaridina rubra</name>
    <name type="common">Hawaiian red shrimp</name>
    <dbReference type="NCBI Taxonomy" id="373956"/>
    <lineage>
        <taxon>Eukaryota</taxon>
        <taxon>Metazoa</taxon>
        <taxon>Ecdysozoa</taxon>
        <taxon>Arthropoda</taxon>
        <taxon>Crustacea</taxon>
        <taxon>Multicrustacea</taxon>
        <taxon>Malacostraca</taxon>
        <taxon>Eumalacostraca</taxon>
        <taxon>Eucarida</taxon>
        <taxon>Decapoda</taxon>
        <taxon>Pleocyemata</taxon>
        <taxon>Caridea</taxon>
        <taxon>Atyoidea</taxon>
        <taxon>Atyidae</taxon>
        <taxon>Halocaridina</taxon>
    </lineage>
</organism>
<sequence length="120" mass="12895">MAPNADIIRYSPTPAFTARMLALPVLSEAVNRALDVFDSSRNRNDAMGAALRAAEASMRVAASGAMPLATPIVNTVGGWSVIDEWACRGLDRVVQAAPIIKKPTEEVGLGKKHCRYENDQ</sequence>
<dbReference type="EMBL" id="JAXCGZ010017811">
    <property type="protein sequence ID" value="KAK7067712.1"/>
    <property type="molecule type" value="Genomic_DNA"/>
</dbReference>
<dbReference type="AlphaFoldDB" id="A0AAN8WMF5"/>
<dbReference type="GO" id="GO:0010890">
    <property type="term" value="P:positive regulation of triglyceride storage"/>
    <property type="evidence" value="ECO:0007669"/>
    <property type="project" value="TreeGrafter"/>
</dbReference>
<evidence type="ECO:0000313" key="5">
    <source>
        <dbReference type="Proteomes" id="UP001381693"/>
    </source>
</evidence>
<dbReference type="GO" id="GO:0005811">
    <property type="term" value="C:lipid droplet"/>
    <property type="evidence" value="ECO:0007669"/>
    <property type="project" value="UniProtKB-SubCell"/>
</dbReference>
<dbReference type="PANTHER" id="PTHR14024">
    <property type="entry name" value="PERILIPIN"/>
    <property type="match status" value="1"/>
</dbReference>
<accession>A0AAN8WMF5</accession>
<name>A0AAN8WMF5_HALRR</name>
<evidence type="ECO:0000313" key="4">
    <source>
        <dbReference type="EMBL" id="KAK7067712.1"/>
    </source>
</evidence>
<comment type="similarity">
    <text evidence="2">Belongs to the perilipin family.</text>
</comment>
<dbReference type="GO" id="GO:0019915">
    <property type="term" value="P:lipid storage"/>
    <property type="evidence" value="ECO:0007669"/>
    <property type="project" value="TreeGrafter"/>
</dbReference>
<comment type="caution">
    <text evidence="4">The sequence shown here is derived from an EMBL/GenBank/DDBJ whole genome shotgun (WGS) entry which is preliminary data.</text>
</comment>
<gene>
    <name evidence="4" type="ORF">SK128_028269</name>
</gene>
<protein>
    <submittedName>
        <fullName evidence="4">Uncharacterized protein</fullName>
    </submittedName>
</protein>
<keyword evidence="5" id="KW-1185">Reference proteome</keyword>
<keyword evidence="3" id="KW-0551">Lipid droplet</keyword>
<dbReference type="Proteomes" id="UP001381693">
    <property type="component" value="Unassembled WGS sequence"/>
</dbReference>
<evidence type="ECO:0000256" key="2">
    <source>
        <dbReference type="ARBA" id="ARBA00006311"/>
    </source>
</evidence>
<dbReference type="InterPro" id="IPR004279">
    <property type="entry name" value="Perilipin"/>
</dbReference>
<dbReference type="PANTHER" id="PTHR14024:SF49">
    <property type="entry name" value="LIPID STORAGE DROPLETS SURFACE-BINDING PROTEIN 1"/>
    <property type="match status" value="1"/>
</dbReference>
<reference evidence="4 5" key="1">
    <citation type="submission" date="2023-11" db="EMBL/GenBank/DDBJ databases">
        <title>Halocaridina rubra genome assembly.</title>
        <authorList>
            <person name="Smith C."/>
        </authorList>
    </citation>
    <scope>NUCLEOTIDE SEQUENCE [LARGE SCALE GENOMIC DNA]</scope>
    <source>
        <strain evidence="4">EP-1</strain>
        <tissue evidence="4">Whole</tissue>
    </source>
</reference>
<proteinExistence type="inferred from homology"/>
<evidence type="ECO:0000256" key="3">
    <source>
        <dbReference type="ARBA" id="ARBA00022677"/>
    </source>
</evidence>